<dbReference type="PRINTS" id="PR00455">
    <property type="entry name" value="HTHTETR"/>
</dbReference>
<dbReference type="EMBL" id="CAEMXZ010000027">
    <property type="protein sequence ID" value="CAB4323093.1"/>
    <property type="molecule type" value="Genomic_DNA"/>
</dbReference>
<dbReference type="PANTHER" id="PTHR30055:SF226">
    <property type="entry name" value="HTH-TYPE TRANSCRIPTIONAL REGULATOR PKSA"/>
    <property type="match status" value="1"/>
</dbReference>
<evidence type="ECO:0000259" key="2">
    <source>
        <dbReference type="PROSITE" id="PS50977"/>
    </source>
</evidence>
<gene>
    <name evidence="3" type="ORF">UFOPK1392_00838</name>
</gene>
<dbReference type="InterPro" id="IPR001647">
    <property type="entry name" value="HTH_TetR"/>
</dbReference>
<dbReference type="AlphaFoldDB" id="A0A6J5YB26"/>
<dbReference type="PROSITE" id="PS50977">
    <property type="entry name" value="HTH_TETR_2"/>
    <property type="match status" value="1"/>
</dbReference>
<dbReference type="InterPro" id="IPR023772">
    <property type="entry name" value="DNA-bd_HTH_TetR-type_CS"/>
</dbReference>
<evidence type="ECO:0000256" key="1">
    <source>
        <dbReference type="ARBA" id="ARBA00023125"/>
    </source>
</evidence>
<dbReference type="InterPro" id="IPR050109">
    <property type="entry name" value="HTH-type_TetR-like_transc_reg"/>
</dbReference>
<feature type="domain" description="HTH tetR-type" evidence="2">
    <location>
        <begin position="48"/>
        <end position="108"/>
    </location>
</feature>
<evidence type="ECO:0000313" key="3">
    <source>
        <dbReference type="EMBL" id="CAB4323093.1"/>
    </source>
</evidence>
<dbReference type="GO" id="GO:0000976">
    <property type="term" value="F:transcription cis-regulatory region binding"/>
    <property type="evidence" value="ECO:0007669"/>
    <property type="project" value="TreeGrafter"/>
</dbReference>
<dbReference type="PROSITE" id="PS01081">
    <property type="entry name" value="HTH_TETR_1"/>
    <property type="match status" value="1"/>
</dbReference>
<dbReference type="SUPFAM" id="SSF46689">
    <property type="entry name" value="Homeodomain-like"/>
    <property type="match status" value="1"/>
</dbReference>
<dbReference type="PANTHER" id="PTHR30055">
    <property type="entry name" value="HTH-TYPE TRANSCRIPTIONAL REGULATOR RUTR"/>
    <property type="match status" value="1"/>
</dbReference>
<name>A0A6J5YB26_9ZZZZ</name>
<dbReference type="InterPro" id="IPR009057">
    <property type="entry name" value="Homeodomain-like_sf"/>
</dbReference>
<proteinExistence type="predicted"/>
<dbReference type="GO" id="GO:0003700">
    <property type="term" value="F:DNA-binding transcription factor activity"/>
    <property type="evidence" value="ECO:0007669"/>
    <property type="project" value="TreeGrafter"/>
</dbReference>
<dbReference type="Gene3D" id="1.10.357.10">
    <property type="entry name" value="Tetracycline Repressor, domain 2"/>
    <property type="match status" value="1"/>
</dbReference>
<accession>A0A6J5YB26</accession>
<protein>
    <submittedName>
        <fullName evidence="3">Unannotated protein</fullName>
    </submittedName>
</protein>
<dbReference type="Pfam" id="PF00440">
    <property type="entry name" value="TetR_N"/>
    <property type="match status" value="1"/>
</dbReference>
<sequence>MEVERSTTTMTHRMRAILRLFPLAFFALHPVNDSPVSPRKSPLQERSRRTVERILDAAARIFHEEGYAGATTNDIADEAGVSVGSLYQYFPNKDALLVALTKRHIDFATAGLTELLSGLKAESGLDALIRSVVNFLVGQHELDELHLLVMHRAPRAHEINVELDRARTHLVDMASELLALRIEDTRRRSLIARMVVATIDASVHDVILRQPRGTARRTAVDLTITTALSIIDSA</sequence>
<organism evidence="3">
    <name type="scientific">freshwater metagenome</name>
    <dbReference type="NCBI Taxonomy" id="449393"/>
    <lineage>
        <taxon>unclassified sequences</taxon>
        <taxon>metagenomes</taxon>
        <taxon>ecological metagenomes</taxon>
    </lineage>
</organism>
<keyword evidence="1" id="KW-0238">DNA-binding</keyword>
<reference evidence="3" key="1">
    <citation type="submission" date="2020-05" db="EMBL/GenBank/DDBJ databases">
        <authorList>
            <person name="Chiriac C."/>
            <person name="Salcher M."/>
            <person name="Ghai R."/>
            <person name="Kavagutti S V."/>
        </authorList>
    </citation>
    <scope>NUCLEOTIDE SEQUENCE</scope>
</reference>